<dbReference type="GO" id="GO:0005634">
    <property type="term" value="C:nucleus"/>
    <property type="evidence" value="ECO:0007669"/>
    <property type="project" value="UniProtKB-SubCell"/>
</dbReference>
<feature type="domain" description="TFIIS N-terminal" evidence="5">
    <location>
        <begin position="169"/>
        <end position="243"/>
    </location>
</feature>
<dbReference type="EMBL" id="JBIMZQ010000005">
    <property type="protein sequence ID" value="KAL3671561.1"/>
    <property type="molecule type" value="Genomic_DNA"/>
</dbReference>
<dbReference type="PROSITE" id="PS50103">
    <property type="entry name" value="ZF_C3H1"/>
    <property type="match status" value="1"/>
</dbReference>
<dbReference type="Pfam" id="PF08711">
    <property type="entry name" value="Med26"/>
    <property type="match status" value="1"/>
</dbReference>
<evidence type="ECO:0000259" key="5">
    <source>
        <dbReference type="PROSITE" id="PS51319"/>
    </source>
</evidence>
<evidence type="ECO:0008006" key="8">
    <source>
        <dbReference type="Google" id="ProtNLM"/>
    </source>
</evidence>
<dbReference type="PANTHER" id="PTHR46557">
    <property type="entry name" value="SERINE/THREONINE-PROTEIN PHOSPHATASE 1 REGULATORY SUBUNIT 10-RELATED"/>
    <property type="match status" value="1"/>
</dbReference>
<organism evidence="6 7">
    <name type="scientific">Phytophthora oleae</name>
    <dbReference type="NCBI Taxonomy" id="2107226"/>
    <lineage>
        <taxon>Eukaryota</taxon>
        <taxon>Sar</taxon>
        <taxon>Stramenopiles</taxon>
        <taxon>Oomycota</taxon>
        <taxon>Peronosporomycetes</taxon>
        <taxon>Peronosporales</taxon>
        <taxon>Peronosporaceae</taxon>
        <taxon>Phytophthora</taxon>
    </lineage>
</organism>
<evidence type="ECO:0000259" key="4">
    <source>
        <dbReference type="PROSITE" id="PS50103"/>
    </source>
</evidence>
<dbReference type="PROSITE" id="PS51319">
    <property type="entry name" value="TFIIS_N"/>
    <property type="match status" value="1"/>
</dbReference>
<sequence>MNVNMERTSFTSMLEHSQFGGALQVPQQPLMHSQAQSFGLQGMMQPVAIGGSQFVKQQPTQQAQVPSPAPVKLPADQTVPNVLQNMLSRSNSSKLTPTSAEASLLSLVDGELRVSSISNLPIFLKVLSRCKTEPEQTLALVVLRATSTASDPKLSHACANAFEKSGGLRIARAWVDSAVTWQHNDLLVLLLEVLQTLPLQLTSITEARINEPIVKLRKNAREERVKRAAQDLLKFWRSKFTEKEKASVSQATAKVKTVSSSSDSKPSSSTTASSVKSTPSAASTTAKPVSAKAKALKKRSIKRLERLPFGGGSAVSRSSDLIGNLMQRKSAKDAAAAAQVEKKKSENADKSSDKKEDGHSLPPSSASESPTTTSSVGDTLSMALPTIQSFKAAASSSSSTKERKSIRWADEAGEELVKVKLIESWRDLVPYDPRHDDQSFKDAKLREHANERHALLAQHHKVPPAVAASKSREWSTPVFIRLPEAVAARVNCHSVTDEMHVQDSRRRHVDEYEVLAGEMPIQSPKEWERVNEPHRGPPLEIPLSDVVESQPSNPPASAPTMAPPTSAAPNYSREGYPSTGYGQAPGYDQRSFNDRSEYNGRQDSEADRKLREALGPLQENTVALLLDNPDVVPQVLDEAQRNGNRIPDARVFEIVDQYRRGRYQAPPNTGGPAYSPYGSQQQYGGEMGPGVGYQYQQQYSPQQGAFMPGKRKADAMGAPLNGMMLDAPPQSLKRPLKKTRGTLPCRYFASPMGCKHGANCHYAHLQPAPSNGPEHIYNNNGPMMGGRGAGPIMGGPPPMDRYGPAGGMPHGVPGPHMRGGR</sequence>
<keyword evidence="2" id="KW-0863">Zinc-finger</keyword>
<evidence type="ECO:0000256" key="3">
    <source>
        <dbReference type="SAM" id="MobiDB-lite"/>
    </source>
</evidence>
<feature type="compositionally biased region" description="Basic and acidic residues" evidence="3">
    <location>
        <begin position="340"/>
        <end position="359"/>
    </location>
</feature>
<feature type="compositionally biased region" description="Basic and acidic residues" evidence="3">
    <location>
        <begin position="591"/>
        <end position="605"/>
    </location>
</feature>
<dbReference type="PANTHER" id="PTHR46557:SF1">
    <property type="entry name" value="SERINE_THREONINE-PROTEIN PHOSPHATASE 1 REGULATORY SUBUNIT 10"/>
    <property type="match status" value="1"/>
</dbReference>
<dbReference type="Proteomes" id="UP001632037">
    <property type="component" value="Unassembled WGS sequence"/>
</dbReference>
<feature type="compositionally biased region" description="Basic and acidic residues" evidence="3">
    <location>
        <begin position="525"/>
        <end position="537"/>
    </location>
</feature>
<feature type="compositionally biased region" description="Low complexity" evidence="3">
    <location>
        <begin position="360"/>
        <end position="375"/>
    </location>
</feature>
<evidence type="ECO:0000313" key="7">
    <source>
        <dbReference type="Proteomes" id="UP001632037"/>
    </source>
</evidence>
<feature type="zinc finger region" description="C3H1-type" evidence="2">
    <location>
        <begin position="739"/>
        <end position="767"/>
    </location>
</feature>
<comment type="caution">
    <text evidence="6">The sequence shown here is derived from an EMBL/GenBank/DDBJ whole genome shotgun (WGS) entry which is preliminary data.</text>
</comment>
<reference evidence="6 7" key="1">
    <citation type="submission" date="2024-09" db="EMBL/GenBank/DDBJ databases">
        <title>Genome sequencing and assembly of Phytophthora oleae, isolate VK10A, causative agent of rot of olive drupes.</title>
        <authorList>
            <person name="Conti Taguali S."/>
            <person name="Riolo M."/>
            <person name="La Spada F."/>
            <person name="Cacciola S.O."/>
            <person name="Dionisio G."/>
        </authorList>
    </citation>
    <scope>NUCLEOTIDE SEQUENCE [LARGE SCALE GENOMIC DNA]</scope>
    <source>
        <strain evidence="6 7">VK10A</strain>
    </source>
</reference>
<proteinExistence type="predicted"/>
<keyword evidence="7" id="KW-1185">Reference proteome</keyword>
<keyword evidence="1" id="KW-0539">Nucleus</keyword>
<evidence type="ECO:0000256" key="1">
    <source>
        <dbReference type="PROSITE-ProRule" id="PRU00649"/>
    </source>
</evidence>
<evidence type="ECO:0000256" key="2">
    <source>
        <dbReference type="PROSITE-ProRule" id="PRU00723"/>
    </source>
</evidence>
<evidence type="ECO:0000313" key="6">
    <source>
        <dbReference type="EMBL" id="KAL3671561.1"/>
    </source>
</evidence>
<dbReference type="InterPro" id="IPR017923">
    <property type="entry name" value="TFIIS_N"/>
</dbReference>
<keyword evidence="2" id="KW-0479">Metal-binding</keyword>
<protein>
    <recommendedName>
        <fullName evidence="8">Serine/threonine-protein phosphatase 1 regulatory subunit 10</fullName>
    </recommendedName>
</protein>
<name>A0ABD3G0X1_9STRA</name>
<comment type="subcellular location">
    <subcellularLocation>
        <location evidence="1">Nucleus</location>
    </subcellularLocation>
</comment>
<keyword evidence="2" id="KW-0862">Zinc</keyword>
<feature type="region of interest" description="Disordered" evidence="3">
    <location>
        <begin position="251"/>
        <end position="297"/>
    </location>
</feature>
<dbReference type="InterPro" id="IPR000571">
    <property type="entry name" value="Znf_CCCH"/>
</dbReference>
<dbReference type="AlphaFoldDB" id="A0ABD3G0X1"/>
<feature type="region of interest" description="Disordered" evidence="3">
    <location>
        <begin position="523"/>
        <end position="605"/>
    </location>
</feature>
<dbReference type="InterPro" id="IPR035441">
    <property type="entry name" value="TFIIS/LEDGF_dom_sf"/>
</dbReference>
<feature type="domain" description="C3H1-type" evidence="4">
    <location>
        <begin position="739"/>
        <end position="767"/>
    </location>
</feature>
<accession>A0ABD3G0X1</accession>
<feature type="region of interest" description="Disordered" evidence="3">
    <location>
        <begin position="333"/>
        <end position="378"/>
    </location>
</feature>
<gene>
    <name evidence="6" type="ORF">V7S43_003478</name>
</gene>
<dbReference type="SUPFAM" id="SSF47676">
    <property type="entry name" value="Conserved domain common to transcription factors TFIIS, elongin A, CRSP70"/>
    <property type="match status" value="1"/>
</dbReference>
<feature type="compositionally biased region" description="Low complexity" evidence="3">
    <location>
        <begin position="558"/>
        <end position="570"/>
    </location>
</feature>
<dbReference type="GO" id="GO:0008270">
    <property type="term" value="F:zinc ion binding"/>
    <property type="evidence" value="ECO:0007669"/>
    <property type="project" value="UniProtKB-KW"/>
</dbReference>
<feature type="compositionally biased region" description="Low complexity" evidence="3">
    <location>
        <begin position="251"/>
        <end position="293"/>
    </location>
</feature>
<dbReference type="Gene3D" id="1.20.930.10">
    <property type="entry name" value="Conserved domain common to transcription factors TFIIS, elongin A, CRSP70"/>
    <property type="match status" value="1"/>
</dbReference>